<sequence>MKKLRDLSQSAHQWLIDHATVAAEPKTKQPKRRQSKKKESTVDGTIDPNPAIPRPATKTIAENEGDPRLVFDQKMLAVISRRKEVAIKRKQDLLKVREESSSKAVAFIPPRTATVAENEDDDDIQIIKVVKDPMSILHCPNEKQEGSNVILQSVSRNKTRRRNHLSHCY</sequence>
<dbReference type="EMBL" id="BAABME010001471">
    <property type="protein sequence ID" value="GAA0149800.1"/>
    <property type="molecule type" value="Genomic_DNA"/>
</dbReference>
<name>A0AAV3PDS6_LITER</name>
<protein>
    <submittedName>
        <fullName evidence="2">Uncharacterized protein</fullName>
    </submittedName>
</protein>
<comment type="caution">
    <text evidence="2">The sequence shown here is derived from an EMBL/GenBank/DDBJ whole genome shotgun (WGS) entry which is preliminary data.</text>
</comment>
<evidence type="ECO:0000313" key="3">
    <source>
        <dbReference type="Proteomes" id="UP001454036"/>
    </source>
</evidence>
<evidence type="ECO:0000313" key="2">
    <source>
        <dbReference type="EMBL" id="GAA0149800.1"/>
    </source>
</evidence>
<reference evidence="2 3" key="1">
    <citation type="submission" date="2024-01" db="EMBL/GenBank/DDBJ databases">
        <title>The complete chloroplast genome sequence of Lithospermum erythrorhizon: insights into the phylogenetic relationship among Boraginaceae species and the maternal lineages of purple gromwells.</title>
        <authorList>
            <person name="Okada T."/>
            <person name="Watanabe K."/>
        </authorList>
    </citation>
    <scope>NUCLEOTIDE SEQUENCE [LARGE SCALE GENOMIC DNA]</scope>
</reference>
<dbReference type="Proteomes" id="UP001454036">
    <property type="component" value="Unassembled WGS sequence"/>
</dbReference>
<keyword evidence="3" id="KW-1185">Reference proteome</keyword>
<proteinExistence type="predicted"/>
<feature type="region of interest" description="Disordered" evidence="1">
    <location>
        <begin position="17"/>
        <end position="65"/>
    </location>
</feature>
<accession>A0AAV3PDS6</accession>
<gene>
    <name evidence="2" type="ORF">LIER_08886</name>
</gene>
<organism evidence="2 3">
    <name type="scientific">Lithospermum erythrorhizon</name>
    <name type="common">Purple gromwell</name>
    <name type="synonym">Lithospermum officinale var. erythrorhizon</name>
    <dbReference type="NCBI Taxonomy" id="34254"/>
    <lineage>
        <taxon>Eukaryota</taxon>
        <taxon>Viridiplantae</taxon>
        <taxon>Streptophyta</taxon>
        <taxon>Embryophyta</taxon>
        <taxon>Tracheophyta</taxon>
        <taxon>Spermatophyta</taxon>
        <taxon>Magnoliopsida</taxon>
        <taxon>eudicotyledons</taxon>
        <taxon>Gunneridae</taxon>
        <taxon>Pentapetalae</taxon>
        <taxon>asterids</taxon>
        <taxon>lamiids</taxon>
        <taxon>Boraginales</taxon>
        <taxon>Boraginaceae</taxon>
        <taxon>Boraginoideae</taxon>
        <taxon>Lithospermeae</taxon>
        <taxon>Lithospermum</taxon>
    </lineage>
</organism>
<evidence type="ECO:0000256" key="1">
    <source>
        <dbReference type="SAM" id="MobiDB-lite"/>
    </source>
</evidence>
<dbReference type="AlphaFoldDB" id="A0AAV3PDS6"/>